<dbReference type="AlphaFoldDB" id="A0A8H7ZRI9"/>
<evidence type="ECO:0000313" key="3">
    <source>
        <dbReference type="Proteomes" id="UP000673691"/>
    </source>
</evidence>
<dbReference type="Proteomes" id="UP000673691">
    <property type="component" value="Unassembled WGS sequence"/>
</dbReference>
<dbReference type="SUPFAM" id="SSF102405">
    <property type="entry name" value="MCP/YpsA-like"/>
    <property type="match status" value="1"/>
</dbReference>
<feature type="region of interest" description="Disordered" evidence="1">
    <location>
        <begin position="136"/>
        <end position="163"/>
    </location>
</feature>
<feature type="compositionally biased region" description="Polar residues" evidence="1">
    <location>
        <begin position="154"/>
        <end position="163"/>
    </location>
</feature>
<sequence>MDAERDKQQQSPPKGPVLLAPEPVHPGQPAELKPAPGSVLAEALAHMQPNKKTPLIEVQRKRKFAGEPCWASGQRRPPPPLGGPRGPGGVFGVYTTPLTARGHRVTPRRSGQQGAALEMVGALLARASEVFTSMRKHTSFPHDAHEDSRETQQRSDYPQTTSPSYRLAFADNDFLLREDTRPVRLSLEYQKVETCLREAGITGTIVVFGSARLKPGTIYYEQARELGKLLATKGEDYGVHIITGGGPGIMQAANHGAHEAGARTIGLNIVLPYEQRP</sequence>
<dbReference type="Pfam" id="PF18306">
    <property type="entry name" value="LDcluster4"/>
    <property type="match status" value="1"/>
</dbReference>
<dbReference type="InterPro" id="IPR052341">
    <property type="entry name" value="LOG_family_nucleotidases"/>
</dbReference>
<evidence type="ECO:0008006" key="4">
    <source>
        <dbReference type="Google" id="ProtNLM"/>
    </source>
</evidence>
<protein>
    <recommendedName>
        <fullName evidence="4">LOG family protein</fullName>
    </recommendedName>
</protein>
<reference evidence="2 3" key="1">
    <citation type="journal article" name="Sci. Rep.">
        <title>Genome-scale phylogenetic analyses confirm Olpidium as the closest living zoosporic fungus to the non-flagellated, terrestrial fungi.</title>
        <authorList>
            <person name="Chang Y."/>
            <person name="Rochon D."/>
            <person name="Sekimoto S."/>
            <person name="Wang Y."/>
            <person name="Chovatia M."/>
            <person name="Sandor L."/>
            <person name="Salamov A."/>
            <person name="Grigoriev I.V."/>
            <person name="Stajich J.E."/>
            <person name="Spatafora J.W."/>
        </authorList>
    </citation>
    <scope>NUCLEOTIDE SEQUENCE [LARGE SCALE GENOMIC DNA]</scope>
    <source>
        <strain evidence="2">S191</strain>
    </source>
</reference>
<evidence type="ECO:0000256" key="1">
    <source>
        <dbReference type="SAM" id="MobiDB-lite"/>
    </source>
</evidence>
<gene>
    <name evidence="2" type="ORF">BJ554DRAFT_2018</name>
</gene>
<feature type="region of interest" description="Disordered" evidence="1">
    <location>
        <begin position="1"/>
        <end position="37"/>
    </location>
</feature>
<dbReference type="EMBL" id="JAEFCI010009349">
    <property type="protein sequence ID" value="KAG5457862.1"/>
    <property type="molecule type" value="Genomic_DNA"/>
</dbReference>
<evidence type="ECO:0000313" key="2">
    <source>
        <dbReference type="EMBL" id="KAG5457862.1"/>
    </source>
</evidence>
<name>A0A8H7ZRI9_9FUNG</name>
<feature type="region of interest" description="Disordered" evidence="1">
    <location>
        <begin position="67"/>
        <end position="86"/>
    </location>
</feature>
<dbReference type="InterPro" id="IPR041164">
    <property type="entry name" value="LDcluster4"/>
</dbReference>
<dbReference type="OrthoDB" id="414463at2759"/>
<organism evidence="2 3">
    <name type="scientific">Olpidium bornovanus</name>
    <dbReference type="NCBI Taxonomy" id="278681"/>
    <lineage>
        <taxon>Eukaryota</taxon>
        <taxon>Fungi</taxon>
        <taxon>Fungi incertae sedis</taxon>
        <taxon>Olpidiomycota</taxon>
        <taxon>Olpidiomycotina</taxon>
        <taxon>Olpidiomycetes</taxon>
        <taxon>Olpidiales</taxon>
        <taxon>Olpidiaceae</taxon>
        <taxon>Olpidium</taxon>
    </lineage>
</organism>
<keyword evidence="3" id="KW-1185">Reference proteome</keyword>
<proteinExistence type="predicted"/>
<feature type="compositionally biased region" description="Basic and acidic residues" evidence="1">
    <location>
        <begin position="140"/>
        <end position="153"/>
    </location>
</feature>
<dbReference type="PANTHER" id="PTHR43393:SF3">
    <property type="entry name" value="LYSINE DECARBOXYLASE-LIKE PROTEIN"/>
    <property type="match status" value="1"/>
</dbReference>
<dbReference type="GO" id="GO:0005829">
    <property type="term" value="C:cytosol"/>
    <property type="evidence" value="ECO:0007669"/>
    <property type="project" value="TreeGrafter"/>
</dbReference>
<dbReference type="PANTHER" id="PTHR43393">
    <property type="entry name" value="CYTOKININ RIBOSIDE 5'-MONOPHOSPHATE PHOSPHORIBOHYDROLASE"/>
    <property type="match status" value="1"/>
</dbReference>
<accession>A0A8H7ZRI9</accession>
<comment type="caution">
    <text evidence="2">The sequence shown here is derived from an EMBL/GenBank/DDBJ whole genome shotgun (WGS) entry which is preliminary data.</text>
</comment>
<dbReference type="Gene3D" id="3.40.50.450">
    <property type="match status" value="1"/>
</dbReference>